<proteinExistence type="predicted"/>
<keyword evidence="2" id="KW-1133">Transmembrane helix</keyword>
<feature type="chain" id="PRO_5042598790" evidence="3">
    <location>
        <begin position="30"/>
        <end position="1849"/>
    </location>
</feature>
<dbReference type="KEGG" id="liu:OU989_02320"/>
<feature type="domain" description="Collagen binding" evidence="4">
    <location>
        <begin position="924"/>
        <end position="1012"/>
    </location>
</feature>
<dbReference type="RefSeq" id="WP_274795505.1">
    <property type="nucleotide sequence ID" value="NZ_CP113527.1"/>
</dbReference>
<dbReference type="GO" id="GO:0005518">
    <property type="term" value="F:collagen binding"/>
    <property type="evidence" value="ECO:0007669"/>
    <property type="project" value="InterPro"/>
</dbReference>
<reference evidence="6" key="1">
    <citation type="submission" date="2022-11" db="EMBL/GenBank/DDBJ databases">
        <title>Lysinibacillus irui.</title>
        <authorList>
            <person name="Akintayo S.O."/>
        </authorList>
    </citation>
    <scope>NUCLEOTIDE SEQUENCE</scope>
    <source>
        <strain evidence="6">IRB4-01</strain>
    </source>
</reference>
<evidence type="ECO:0000313" key="7">
    <source>
        <dbReference type="Proteomes" id="UP001219585"/>
    </source>
</evidence>
<feature type="transmembrane region" description="Helical" evidence="2">
    <location>
        <begin position="1825"/>
        <end position="1842"/>
    </location>
</feature>
<dbReference type="PANTHER" id="PTHR24216">
    <property type="entry name" value="PAXILLIN-RELATED"/>
    <property type="match status" value="1"/>
</dbReference>
<feature type="compositionally biased region" description="Pro residues" evidence="1">
    <location>
        <begin position="1655"/>
        <end position="1671"/>
    </location>
</feature>
<feature type="compositionally biased region" description="Polar residues" evidence="1">
    <location>
        <begin position="730"/>
        <end position="748"/>
    </location>
</feature>
<evidence type="ECO:0000259" key="4">
    <source>
        <dbReference type="Pfam" id="PF05737"/>
    </source>
</evidence>
<dbReference type="Gene3D" id="2.60.40.10">
    <property type="entry name" value="Immunoglobulins"/>
    <property type="match status" value="3"/>
</dbReference>
<feature type="signal peptide" evidence="3">
    <location>
        <begin position="1"/>
        <end position="29"/>
    </location>
</feature>
<evidence type="ECO:0000256" key="1">
    <source>
        <dbReference type="SAM" id="MobiDB-lite"/>
    </source>
</evidence>
<dbReference type="NCBIfam" id="TIGR01167">
    <property type="entry name" value="LPXTG_anchor"/>
    <property type="match status" value="1"/>
</dbReference>
<feature type="compositionally biased region" description="Polar residues" evidence="1">
    <location>
        <begin position="75"/>
        <end position="92"/>
    </location>
</feature>
<organism evidence="6 7">
    <name type="scientific">Lysinibacillus irui</name>
    <dbReference type="NCBI Taxonomy" id="2998077"/>
    <lineage>
        <taxon>Bacteria</taxon>
        <taxon>Bacillati</taxon>
        <taxon>Bacillota</taxon>
        <taxon>Bacilli</taxon>
        <taxon>Bacillales</taxon>
        <taxon>Bacillaceae</taxon>
        <taxon>Lysinibacillus</taxon>
    </lineage>
</organism>
<feature type="domain" description="SpaA-like prealbumin fold" evidence="5">
    <location>
        <begin position="1080"/>
        <end position="1140"/>
    </location>
</feature>
<feature type="region of interest" description="Disordered" evidence="1">
    <location>
        <begin position="34"/>
        <end position="144"/>
    </location>
</feature>
<dbReference type="SUPFAM" id="SSF49478">
    <property type="entry name" value="Cna protein B-type domain"/>
    <property type="match status" value="2"/>
</dbReference>
<feature type="domain" description="Collagen binding" evidence="4">
    <location>
        <begin position="320"/>
        <end position="431"/>
    </location>
</feature>
<feature type="compositionally biased region" description="Acidic residues" evidence="1">
    <location>
        <begin position="49"/>
        <end position="59"/>
    </location>
</feature>
<feature type="region of interest" description="Disordered" evidence="1">
    <location>
        <begin position="1593"/>
        <end position="1744"/>
    </location>
</feature>
<name>A0AAJ5RLL3_9BACI</name>
<keyword evidence="2" id="KW-0472">Membrane</keyword>
<evidence type="ECO:0000313" key="6">
    <source>
        <dbReference type="EMBL" id="WDV07335.1"/>
    </source>
</evidence>
<accession>A0AAJ5RLL3</accession>
<dbReference type="SUPFAM" id="SSF49401">
    <property type="entry name" value="Bacterial adhesins"/>
    <property type="match status" value="6"/>
</dbReference>
<gene>
    <name evidence="6" type="ORF">OU989_02320</name>
</gene>
<dbReference type="InterPro" id="IPR008964">
    <property type="entry name" value="Invasin/intimin_cell_adhesion"/>
</dbReference>
<dbReference type="InterPro" id="IPR008966">
    <property type="entry name" value="Adhesion_dom_sf"/>
</dbReference>
<dbReference type="Pfam" id="PF17802">
    <property type="entry name" value="SpaA"/>
    <property type="match status" value="1"/>
</dbReference>
<dbReference type="InterPro" id="IPR008456">
    <property type="entry name" value="Collagen-bd_dom"/>
</dbReference>
<feature type="region of interest" description="Disordered" evidence="1">
    <location>
        <begin position="730"/>
        <end position="755"/>
    </location>
</feature>
<dbReference type="EMBL" id="CP113527">
    <property type="protein sequence ID" value="WDV07335.1"/>
    <property type="molecule type" value="Genomic_DNA"/>
</dbReference>
<feature type="compositionally biased region" description="Pro residues" evidence="1">
    <location>
        <begin position="1724"/>
        <end position="1736"/>
    </location>
</feature>
<keyword evidence="2" id="KW-0812">Transmembrane</keyword>
<dbReference type="InterPro" id="IPR013783">
    <property type="entry name" value="Ig-like_fold"/>
</dbReference>
<evidence type="ECO:0000259" key="5">
    <source>
        <dbReference type="Pfam" id="PF17802"/>
    </source>
</evidence>
<dbReference type="Gene3D" id="2.60.40.740">
    <property type="match status" value="5"/>
</dbReference>
<feature type="domain" description="Collagen binding" evidence="4">
    <location>
        <begin position="751"/>
        <end position="890"/>
    </location>
</feature>
<dbReference type="Proteomes" id="UP001219585">
    <property type="component" value="Chromosome"/>
</dbReference>
<evidence type="ECO:0000256" key="3">
    <source>
        <dbReference type="SAM" id="SignalP"/>
    </source>
</evidence>
<keyword evidence="3" id="KW-0732">Signal</keyword>
<dbReference type="PANTHER" id="PTHR24216:SF65">
    <property type="entry name" value="PAXILLIN-LIKE PROTEIN 1"/>
    <property type="match status" value="1"/>
</dbReference>
<dbReference type="SUPFAM" id="SSF49373">
    <property type="entry name" value="Invasin/intimin cell-adhesion fragments"/>
    <property type="match status" value="1"/>
</dbReference>
<dbReference type="InterPro" id="IPR041033">
    <property type="entry name" value="SpaA_PFL_dom_1"/>
</dbReference>
<feature type="compositionally biased region" description="Pro residues" evidence="1">
    <location>
        <begin position="1599"/>
        <end position="1616"/>
    </location>
</feature>
<feature type="compositionally biased region" description="Pro residues" evidence="1">
    <location>
        <begin position="1677"/>
        <end position="1704"/>
    </location>
</feature>
<feature type="compositionally biased region" description="Polar residues" evidence="1">
    <location>
        <begin position="39"/>
        <end position="48"/>
    </location>
</feature>
<dbReference type="Pfam" id="PF05737">
    <property type="entry name" value="Collagen_bind"/>
    <property type="match status" value="3"/>
</dbReference>
<protein>
    <submittedName>
        <fullName evidence="6">SpaA isopeptide-forming pilin-related protein</fullName>
    </submittedName>
</protein>
<sequence length="1849" mass="199483">MKNLKKLNIAIILLLLVFQTVLSPISVFADEGNDIRPIENTNTGSGTSEESELTNEAEPVEQPTETPAVPEGDASTDNGAESTEPSQPSNEEVGNDSEPVVPDEEGATETGEDTDTETDETDEAVTPEEEQLEEPMQADTPMPLAFTPESMQADISMSFKNLILNGTPIRDATDLANYSGPKPRKGDQVTLNYSFAVDPTKNYGVGSTFTFQLPANMIEEFTSGSFNVARTTEYASYHSTYDSATKTVTVFLDSDIEEAQAGNITFDFVAKFGNFADEEELEQTLIIPIEGGTTVNLPFEFAPLGNGDLLKKSAAAIKRDANGKVTIPWTVWVNTGGEKLNGASLNDVPDIKHALTGDITVERYKVGLNGFNPNSPGTPETILETAFPINLTDGNYAYKVTYNTVVTADPTDSSMTYKNTATLIGTNIPTTTADGTQTVQYGPSLDKARTGDKYRSEWTIKYNWLGQKIPAAQAILTDTLTTSSDTTGKHKIDYTSFKVYRVTLSNDGQTEQSATLLTKGKDYTLTEDDYDFKIDFDSPSNTTGPNGEVTSAFKIVYNTELEDEFVTDANQGTVTNTVTRGDGGSDIATVDLTPEIFNKSRGKIDYETKTIDWTLTIKAEKNLDNLVIEDDFTTTNKPGDTLKHTLTQWSDSTFYNVTGAGSLDYAITDKSGNAPAAGNEGFKVTFSNTIPAGSTITINYKTKFDIKPNGNVATMYRNLAEVTWDGVESTGNQASRTADYSPNQDSPTNNNGYKKVKVNNNTQEFAWRVGININKQDIDRATLTDTLGAGHYIPVPNGETLKEQITITRLNLTTEEGTTTGQPQLDSSKWTVSETVMDGKVTGFVITFSGLDASENNEAYLVEYTTKDADDIYGQSSGNASQYTNSAVLDTPHNGNYTYNAIATISNHANELITKSAAPRPAADIIEWTVTVNASNSKLGNIVLTDKPSANQKVLTNSFKKQEIKLNEKGDLVTGNTITINENEIVINPDGSFSLDLGELNDKGYIVTYSTFFMGDGNTGETISNVASIGYAGASAAGTTDQDGDSKLFKYSSSDSTASATRGTIQLNKFKVNPLSGVREVFEGVTFELWNKNNTVKLAEGVTDANGRVAFEQVRYGKYTLREVTPTGYEEIQPFEVTMNAQFDILVGGEPYVVENIESVTDPNACPKFTITVNDANGNPISSGKDIKLLNSNGIEIAQGSTDANGQFTVKRPDTGGSEKAVQAGLYTVEVKNGADSIVLENAEITVKYGDDCKAEVQQAKACPSVTITINDENNSPRPNVTVTVKDSNNTILATETTDSDGKFILPSTTSAGTYKVYEGKQYLGTVTIDYTTGCEVELTIARACETFTLTINDVDGKPRENVAIEIVDKQNSNKAFTGKTDVDGEVVFVNLPPTGLPPAEYEVYENGKKIDEFAVDTNCAHTIQPAPACPQFTVELKDDNDVLVPASQSVVIKGKSGNIIPTSIDVDGRITFVSQDVPAGVYDVFDNKVYLGEIEVSYKQSCQTELQIAPACPDFTLTINNAYGQPRAGVKVTIAGEDGIAVEENGSTEFTTDSQGQIVISNSIIKPGKYIVKENGETIIGTITVGNTCEATIQPSRPVTPPDPVEPGNPGPNNPVDPNKPDPNNPVDPNKPDPNNPVDPNKPDPNNPVDPNKPDPNNPVDPNKPNPSNPVDPNKPDPNNPVDPNKPNPNNPVDPNNPDPSNPVDPNKPDPNNPVDPNKPDPSKPSNPTPGPDNPSPSDKGDVTVQDVINQGQQLPGFDPSNATKQTLKAYQDFLNNYNKLSKEDQSKVAQAIDINKIKADAERLESLLNSKGKLPQTDGADQTPFIFVGLILVIGALLLMRRRQTKA</sequence>
<evidence type="ECO:0000256" key="2">
    <source>
        <dbReference type="SAM" id="Phobius"/>
    </source>
</evidence>
<feature type="compositionally biased region" description="Acidic residues" evidence="1">
    <location>
        <begin position="101"/>
        <end position="133"/>
    </location>
</feature>